<feature type="DNA-binding region" description="OmpR/PhoB-type" evidence="7">
    <location>
        <begin position="125"/>
        <end position="225"/>
    </location>
</feature>
<dbReference type="Gene3D" id="1.10.10.10">
    <property type="entry name" value="Winged helix-like DNA-binding domain superfamily/Winged helix DNA-binding domain"/>
    <property type="match status" value="1"/>
</dbReference>
<feature type="modified residue" description="4-aspartylphosphate" evidence="6">
    <location>
        <position position="53"/>
    </location>
</feature>
<dbReference type="Proteomes" id="UP000294664">
    <property type="component" value="Unassembled WGS sequence"/>
</dbReference>
<gene>
    <name evidence="10" type="ORF">EDC64_104144</name>
</gene>
<dbReference type="InterPro" id="IPR011006">
    <property type="entry name" value="CheY-like_superfamily"/>
</dbReference>
<dbReference type="CDD" id="cd00383">
    <property type="entry name" value="trans_reg_C"/>
    <property type="match status" value="1"/>
</dbReference>
<keyword evidence="4 7" id="KW-0238">DNA-binding</keyword>
<dbReference type="PANTHER" id="PTHR48111:SF4">
    <property type="entry name" value="DNA-BINDING DUAL TRANSCRIPTIONAL REGULATOR OMPR"/>
    <property type="match status" value="1"/>
</dbReference>
<comment type="caution">
    <text evidence="10">The sequence shown here is derived from an EMBL/GenBank/DDBJ whole genome shotgun (WGS) entry which is preliminary data.</text>
</comment>
<dbReference type="PROSITE" id="PS51755">
    <property type="entry name" value="OMPR_PHOB"/>
    <property type="match status" value="1"/>
</dbReference>
<dbReference type="GO" id="GO:0000156">
    <property type="term" value="F:phosphorelay response regulator activity"/>
    <property type="evidence" value="ECO:0007669"/>
    <property type="project" value="TreeGrafter"/>
</dbReference>
<dbReference type="GO" id="GO:0000976">
    <property type="term" value="F:transcription cis-regulatory region binding"/>
    <property type="evidence" value="ECO:0007669"/>
    <property type="project" value="TreeGrafter"/>
</dbReference>
<dbReference type="SMART" id="SM00448">
    <property type="entry name" value="REC"/>
    <property type="match status" value="1"/>
</dbReference>
<keyword evidence="11" id="KW-1185">Reference proteome</keyword>
<evidence type="ECO:0000256" key="2">
    <source>
        <dbReference type="ARBA" id="ARBA00023012"/>
    </source>
</evidence>
<keyword evidence="5" id="KW-0804">Transcription</keyword>
<dbReference type="PROSITE" id="PS50110">
    <property type="entry name" value="RESPONSE_REGULATORY"/>
    <property type="match status" value="1"/>
</dbReference>
<evidence type="ECO:0000256" key="5">
    <source>
        <dbReference type="ARBA" id="ARBA00023163"/>
    </source>
</evidence>
<dbReference type="Pfam" id="PF00486">
    <property type="entry name" value="Trans_reg_C"/>
    <property type="match status" value="1"/>
</dbReference>
<feature type="domain" description="Response regulatory" evidence="8">
    <location>
        <begin position="4"/>
        <end position="117"/>
    </location>
</feature>
<keyword evidence="2" id="KW-0902">Two-component regulatory system</keyword>
<dbReference type="EMBL" id="SMAI01000004">
    <property type="protein sequence ID" value="TCT05587.1"/>
    <property type="molecule type" value="Genomic_DNA"/>
</dbReference>
<evidence type="ECO:0000256" key="4">
    <source>
        <dbReference type="ARBA" id="ARBA00023125"/>
    </source>
</evidence>
<protein>
    <submittedName>
        <fullName evidence="10">Winged helix family two component transcriptional regulator</fullName>
    </submittedName>
</protein>
<name>A0A4R3M2V4_9HYPH</name>
<dbReference type="PANTHER" id="PTHR48111">
    <property type="entry name" value="REGULATOR OF RPOS"/>
    <property type="match status" value="1"/>
</dbReference>
<keyword evidence="3" id="KW-0805">Transcription regulation</keyword>
<dbReference type="InterPro" id="IPR001789">
    <property type="entry name" value="Sig_transdc_resp-reg_receiver"/>
</dbReference>
<evidence type="ECO:0000313" key="10">
    <source>
        <dbReference type="EMBL" id="TCT05587.1"/>
    </source>
</evidence>
<dbReference type="Gene3D" id="3.40.50.2300">
    <property type="match status" value="1"/>
</dbReference>
<proteinExistence type="predicted"/>
<evidence type="ECO:0000259" key="9">
    <source>
        <dbReference type="PROSITE" id="PS51755"/>
    </source>
</evidence>
<dbReference type="InterPro" id="IPR016032">
    <property type="entry name" value="Sig_transdc_resp-reg_C-effctor"/>
</dbReference>
<dbReference type="GO" id="GO:0032993">
    <property type="term" value="C:protein-DNA complex"/>
    <property type="evidence" value="ECO:0007669"/>
    <property type="project" value="TreeGrafter"/>
</dbReference>
<dbReference type="SUPFAM" id="SSF52172">
    <property type="entry name" value="CheY-like"/>
    <property type="match status" value="1"/>
</dbReference>
<dbReference type="InterPro" id="IPR036388">
    <property type="entry name" value="WH-like_DNA-bd_sf"/>
</dbReference>
<dbReference type="GO" id="GO:0005829">
    <property type="term" value="C:cytosol"/>
    <property type="evidence" value="ECO:0007669"/>
    <property type="project" value="TreeGrafter"/>
</dbReference>
<evidence type="ECO:0000256" key="3">
    <source>
        <dbReference type="ARBA" id="ARBA00023015"/>
    </source>
</evidence>
<organism evidence="10 11">
    <name type="scientific">Aquabacter spiritensis</name>
    <dbReference type="NCBI Taxonomy" id="933073"/>
    <lineage>
        <taxon>Bacteria</taxon>
        <taxon>Pseudomonadati</taxon>
        <taxon>Pseudomonadota</taxon>
        <taxon>Alphaproteobacteria</taxon>
        <taxon>Hyphomicrobiales</taxon>
        <taxon>Xanthobacteraceae</taxon>
        <taxon>Aquabacter</taxon>
    </lineage>
</organism>
<reference evidence="10 11" key="1">
    <citation type="submission" date="2019-03" db="EMBL/GenBank/DDBJ databases">
        <title>Genomic Encyclopedia of Type Strains, Phase IV (KMG-IV): sequencing the most valuable type-strain genomes for metagenomic binning, comparative biology and taxonomic classification.</title>
        <authorList>
            <person name="Goeker M."/>
        </authorList>
    </citation>
    <scope>NUCLEOTIDE SEQUENCE [LARGE SCALE GENOMIC DNA]</scope>
    <source>
        <strain evidence="10 11">DSM 9035</strain>
    </source>
</reference>
<dbReference type="GO" id="GO:0006355">
    <property type="term" value="P:regulation of DNA-templated transcription"/>
    <property type="evidence" value="ECO:0007669"/>
    <property type="project" value="InterPro"/>
</dbReference>
<dbReference type="SMART" id="SM00862">
    <property type="entry name" value="Trans_reg_C"/>
    <property type="match status" value="1"/>
</dbReference>
<evidence type="ECO:0000256" key="1">
    <source>
        <dbReference type="ARBA" id="ARBA00022553"/>
    </source>
</evidence>
<dbReference type="OrthoDB" id="5292887at2"/>
<evidence type="ECO:0000256" key="6">
    <source>
        <dbReference type="PROSITE-ProRule" id="PRU00169"/>
    </source>
</evidence>
<evidence type="ECO:0000259" key="8">
    <source>
        <dbReference type="PROSITE" id="PS50110"/>
    </source>
</evidence>
<evidence type="ECO:0000256" key="7">
    <source>
        <dbReference type="PROSITE-ProRule" id="PRU01091"/>
    </source>
</evidence>
<dbReference type="AlphaFoldDB" id="A0A4R3M2V4"/>
<sequence length="232" mass="25081">MPIHVLLIEDDDDLRESLATYLTGAGFAVRAAANAEDLAAEMTRHPADIVVLDINLPGADGFDAAIEVRQRAGTGIVMLTGRSRQADRLHGLSLGADHYMVKPADPAELEMVIRNLYGRIKGLSLPAPDAEAWILDTKRWILASPGGVGVPLSAAERHLLERLLQQPGVPVPRIELIAPGSRQDADSTGRALDVLVFRLRRKVELACDRPLPLLSARGIGYVFAGTALIRHE</sequence>
<dbReference type="Pfam" id="PF00072">
    <property type="entry name" value="Response_reg"/>
    <property type="match status" value="1"/>
</dbReference>
<feature type="domain" description="OmpR/PhoB-type" evidence="9">
    <location>
        <begin position="125"/>
        <end position="225"/>
    </location>
</feature>
<dbReference type="InterPro" id="IPR001867">
    <property type="entry name" value="OmpR/PhoB-type_DNA-bd"/>
</dbReference>
<accession>A0A4R3M2V4</accession>
<keyword evidence="1 6" id="KW-0597">Phosphoprotein</keyword>
<dbReference type="RefSeq" id="WP_132030929.1">
    <property type="nucleotide sequence ID" value="NZ_SMAI01000004.1"/>
</dbReference>
<evidence type="ECO:0000313" key="11">
    <source>
        <dbReference type="Proteomes" id="UP000294664"/>
    </source>
</evidence>
<dbReference type="InterPro" id="IPR039420">
    <property type="entry name" value="WalR-like"/>
</dbReference>
<dbReference type="SUPFAM" id="SSF46894">
    <property type="entry name" value="C-terminal effector domain of the bipartite response regulators"/>
    <property type="match status" value="1"/>
</dbReference>